<accession>A0A5D2XDC4</accession>
<name>A0A5D2XDC4_GOSMU</name>
<evidence type="ECO:0000313" key="2">
    <source>
        <dbReference type="Proteomes" id="UP000323597"/>
    </source>
</evidence>
<dbReference type="AlphaFoldDB" id="A0A5D2XDC4"/>
<evidence type="ECO:0000313" key="1">
    <source>
        <dbReference type="EMBL" id="TYJ12028.1"/>
    </source>
</evidence>
<protein>
    <submittedName>
        <fullName evidence="1">Uncharacterized protein</fullName>
    </submittedName>
</protein>
<sequence length="85" mass="9517">MRKPKPPVSSFIFPKKKRTTKHSLSPFVSLTIGFSLPATPPRCSVAGDVQKWVFQPHFEALLKVKPSASYKNEGREPSAPLQNRL</sequence>
<organism evidence="1 2">
    <name type="scientific">Gossypium mustelinum</name>
    <name type="common">Cotton</name>
    <name type="synonym">Gossypium caicoense</name>
    <dbReference type="NCBI Taxonomy" id="34275"/>
    <lineage>
        <taxon>Eukaryota</taxon>
        <taxon>Viridiplantae</taxon>
        <taxon>Streptophyta</taxon>
        <taxon>Embryophyta</taxon>
        <taxon>Tracheophyta</taxon>
        <taxon>Spermatophyta</taxon>
        <taxon>Magnoliopsida</taxon>
        <taxon>eudicotyledons</taxon>
        <taxon>Gunneridae</taxon>
        <taxon>Pentapetalae</taxon>
        <taxon>rosids</taxon>
        <taxon>malvids</taxon>
        <taxon>Malvales</taxon>
        <taxon>Malvaceae</taxon>
        <taxon>Malvoideae</taxon>
        <taxon>Gossypium</taxon>
    </lineage>
</organism>
<dbReference type="Proteomes" id="UP000323597">
    <property type="component" value="Chromosome A11"/>
</dbReference>
<proteinExistence type="predicted"/>
<gene>
    <name evidence="1" type="ORF">E1A91_A11G319800v1</name>
</gene>
<dbReference type="EMBL" id="CM017646">
    <property type="protein sequence ID" value="TYJ12028.1"/>
    <property type="molecule type" value="Genomic_DNA"/>
</dbReference>
<keyword evidence="2" id="KW-1185">Reference proteome</keyword>
<reference evidence="1 2" key="1">
    <citation type="submission" date="2019-07" db="EMBL/GenBank/DDBJ databases">
        <title>WGS assembly of Gossypium mustelinum.</title>
        <authorList>
            <person name="Chen Z.J."/>
            <person name="Sreedasyam A."/>
            <person name="Ando A."/>
            <person name="Song Q."/>
            <person name="De L."/>
            <person name="Hulse-Kemp A."/>
            <person name="Ding M."/>
            <person name="Ye W."/>
            <person name="Kirkbride R."/>
            <person name="Jenkins J."/>
            <person name="Plott C."/>
            <person name="Lovell J."/>
            <person name="Lin Y.-M."/>
            <person name="Vaughn R."/>
            <person name="Liu B."/>
            <person name="Li W."/>
            <person name="Simpson S."/>
            <person name="Scheffler B."/>
            <person name="Saski C."/>
            <person name="Grover C."/>
            <person name="Hu G."/>
            <person name="Conover J."/>
            <person name="Carlson J."/>
            <person name="Shu S."/>
            <person name="Boston L."/>
            <person name="Williams M."/>
            <person name="Peterson D."/>
            <person name="Mcgee K."/>
            <person name="Jones D."/>
            <person name="Wendel J."/>
            <person name="Stelly D."/>
            <person name="Grimwood J."/>
            <person name="Schmutz J."/>
        </authorList>
    </citation>
    <scope>NUCLEOTIDE SEQUENCE [LARGE SCALE GENOMIC DNA]</scope>
    <source>
        <strain evidence="1">1408120.09</strain>
    </source>
</reference>